<name>A0AAN9Z8F2_9ORTH</name>
<accession>A0AAN9Z8F2</accession>
<dbReference type="InterPro" id="IPR008197">
    <property type="entry name" value="WAP_dom"/>
</dbReference>
<proteinExistence type="predicted"/>
<reference evidence="3 4" key="1">
    <citation type="submission" date="2024-03" db="EMBL/GenBank/DDBJ databases">
        <title>The genome assembly and annotation of the cricket Gryllus longicercus Weissman &amp; Gray.</title>
        <authorList>
            <person name="Szrajer S."/>
            <person name="Gray D."/>
            <person name="Ylla G."/>
        </authorList>
    </citation>
    <scope>NUCLEOTIDE SEQUENCE [LARGE SCALE GENOMIC DNA]</scope>
    <source>
        <strain evidence="3">DAG 2021-001</strain>
        <tissue evidence="3">Whole body minus gut</tissue>
    </source>
</reference>
<comment type="caution">
    <text evidence="3">The sequence shown here is derived from an EMBL/GenBank/DDBJ whole genome shotgun (WGS) entry which is preliminary data.</text>
</comment>
<evidence type="ECO:0000256" key="1">
    <source>
        <dbReference type="SAM" id="SignalP"/>
    </source>
</evidence>
<evidence type="ECO:0000313" key="4">
    <source>
        <dbReference type="Proteomes" id="UP001378592"/>
    </source>
</evidence>
<feature type="domain" description="WAP" evidence="2">
    <location>
        <begin position="30"/>
        <end position="67"/>
    </location>
</feature>
<evidence type="ECO:0000259" key="2">
    <source>
        <dbReference type="Pfam" id="PF00095"/>
    </source>
</evidence>
<feature type="chain" id="PRO_5042973002" description="WAP domain-containing protein" evidence="1">
    <location>
        <begin position="26"/>
        <end position="72"/>
    </location>
</feature>
<dbReference type="GO" id="GO:0030414">
    <property type="term" value="F:peptidase inhibitor activity"/>
    <property type="evidence" value="ECO:0007669"/>
    <property type="project" value="InterPro"/>
</dbReference>
<dbReference type="Pfam" id="PF00095">
    <property type="entry name" value="WAP"/>
    <property type="match status" value="1"/>
</dbReference>
<dbReference type="Proteomes" id="UP001378592">
    <property type="component" value="Unassembled WGS sequence"/>
</dbReference>
<evidence type="ECO:0000313" key="3">
    <source>
        <dbReference type="EMBL" id="KAK7866564.1"/>
    </source>
</evidence>
<dbReference type="AlphaFoldDB" id="A0AAN9Z8F2"/>
<organism evidence="3 4">
    <name type="scientific">Gryllus longicercus</name>
    <dbReference type="NCBI Taxonomy" id="2509291"/>
    <lineage>
        <taxon>Eukaryota</taxon>
        <taxon>Metazoa</taxon>
        <taxon>Ecdysozoa</taxon>
        <taxon>Arthropoda</taxon>
        <taxon>Hexapoda</taxon>
        <taxon>Insecta</taxon>
        <taxon>Pterygota</taxon>
        <taxon>Neoptera</taxon>
        <taxon>Polyneoptera</taxon>
        <taxon>Orthoptera</taxon>
        <taxon>Ensifera</taxon>
        <taxon>Gryllidea</taxon>
        <taxon>Grylloidea</taxon>
        <taxon>Gryllidae</taxon>
        <taxon>Gryllinae</taxon>
        <taxon>Gryllus</taxon>
    </lineage>
</organism>
<dbReference type="GO" id="GO:0005576">
    <property type="term" value="C:extracellular region"/>
    <property type="evidence" value="ECO:0007669"/>
    <property type="project" value="InterPro"/>
</dbReference>
<protein>
    <recommendedName>
        <fullName evidence="2">WAP domain-containing protein</fullName>
    </recommendedName>
</protein>
<sequence length="72" mass="7477">MGLKGIIAFATVLLLLSTDVPSVAGGVGVGTCPYNINRRPMCQTDRDCGFNGQICCPSTYGFSTCVDGRTVG</sequence>
<feature type="signal peptide" evidence="1">
    <location>
        <begin position="1"/>
        <end position="25"/>
    </location>
</feature>
<keyword evidence="1" id="KW-0732">Signal</keyword>
<keyword evidence="4" id="KW-1185">Reference proteome</keyword>
<dbReference type="EMBL" id="JAZDUA010000143">
    <property type="protein sequence ID" value="KAK7866564.1"/>
    <property type="molecule type" value="Genomic_DNA"/>
</dbReference>
<gene>
    <name evidence="3" type="ORF">R5R35_010412</name>
</gene>